<comment type="pathway">
    <text evidence="1">Mycotoxin biosynthesis.</text>
</comment>
<name>A0A0P7B652_9HYPO</name>
<dbReference type="PANTHER" id="PTHR33365">
    <property type="entry name" value="YALI0B05434P"/>
    <property type="match status" value="1"/>
</dbReference>
<dbReference type="STRING" id="78410.A0A0P7B652"/>
<keyword evidence="3" id="KW-0472">Membrane</keyword>
<dbReference type="AlphaFoldDB" id="A0A0P7B652"/>
<organism evidence="4 5">
    <name type="scientific">Neonectria ditissima</name>
    <dbReference type="NCBI Taxonomy" id="78410"/>
    <lineage>
        <taxon>Eukaryota</taxon>
        <taxon>Fungi</taxon>
        <taxon>Dikarya</taxon>
        <taxon>Ascomycota</taxon>
        <taxon>Pezizomycotina</taxon>
        <taxon>Sordariomycetes</taxon>
        <taxon>Hypocreomycetidae</taxon>
        <taxon>Hypocreales</taxon>
        <taxon>Nectriaceae</taxon>
        <taxon>Neonectria</taxon>
    </lineage>
</organism>
<evidence type="ECO:0000313" key="4">
    <source>
        <dbReference type="EMBL" id="KPM45147.1"/>
    </source>
</evidence>
<sequence length="265" mass="30477">MDSTYQSVPLDEEQQSSEKEILLLRSEAGPRSEKVLDQYSRLSPKLIWLCHGLLLLTSLTLFALSFCLRYGRSSTLSCSQPFTPYSPADSAVEYQTTRYNVTPVQEMTEYIGYGPDVDKAWDYITYDVGDQMISRDELDRLGLDPSSLNIKNPKTGEEGYRAGMQVFHKLHCLNLLRQDTYKEYYSQHGGDIEVDPKDLRGHLDHCIEILRVSLMCEGDVGVYTFKYYDGLEGHWPDFSTLHTCRNFDRIRDWAFENAVVFGDET</sequence>
<evidence type="ECO:0000313" key="5">
    <source>
        <dbReference type="Proteomes" id="UP000050424"/>
    </source>
</evidence>
<dbReference type="EMBL" id="LKCW01000010">
    <property type="protein sequence ID" value="KPM45147.1"/>
    <property type="molecule type" value="Genomic_DNA"/>
</dbReference>
<dbReference type="InterPro" id="IPR021765">
    <property type="entry name" value="UstYa-like"/>
</dbReference>
<keyword evidence="3" id="KW-0812">Transmembrane</keyword>
<protein>
    <recommendedName>
        <fullName evidence="6">Cyclochlorotine biosynthesis protein O</fullName>
    </recommendedName>
</protein>
<evidence type="ECO:0000256" key="1">
    <source>
        <dbReference type="ARBA" id="ARBA00004685"/>
    </source>
</evidence>
<comment type="similarity">
    <text evidence="2">Belongs to the ustYa family.</text>
</comment>
<keyword evidence="5" id="KW-1185">Reference proteome</keyword>
<evidence type="ECO:0008006" key="6">
    <source>
        <dbReference type="Google" id="ProtNLM"/>
    </source>
</evidence>
<proteinExistence type="inferred from homology"/>
<accession>A0A0P7B652</accession>
<dbReference type="Proteomes" id="UP000050424">
    <property type="component" value="Unassembled WGS sequence"/>
</dbReference>
<evidence type="ECO:0000256" key="2">
    <source>
        <dbReference type="ARBA" id="ARBA00035112"/>
    </source>
</evidence>
<dbReference type="Pfam" id="PF11807">
    <property type="entry name" value="UstYa"/>
    <property type="match status" value="1"/>
</dbReference>
<comment type="caution">
    <text evidence="4">The sequence shown here is derived from an EMBL/GenBank/DDBJ whole genome shotgun (WGS) entry which is preliminary data.</text>
</comment>
<dbReference type="PANTHER" id="PTHR33365:SF4">
    <property type="entry name" value="CYCLOCHLOROTINE BIOSYNTHESIS PROTEIN O"/>
    <property type="match status" value="1"/>
</dbReference>
<evidence type="ECO:0000256" key="3">
    <source>
        <dbReference type="SAM" id="Phobius"/>
    </source>
</evidence>
<dbReference type="GO" id="GO:0043386">
    <property type="term" value="P:mycotoxin biosynthetic process"/>
    <property type="evidence" value="ECO:0007669"/>
    <property type="project" value="InterPro"/>
</dbReference>
<feature type="transmembrane region" description="Helical" evidence="3">
    <location>
        <begin position="46"/>
        <end position="68"/>
    </location>
</feature>
<keyword evidence="3" id="KW-1133">Transmembrane helix</keyword>
<dbReference type="OrthoDB" id="3687641at2759"/>
<gene>
    <name evidence="4" type="ORF">AK830_g1339</name>
</gene>
<reference evidence="4 5" key="1">
    <citation type="submission" date="2015-09" db="EMBL/GenBank/DDBJ databases">
        <title>Draft genome of a European isolate of the apple canker pathogen Neonectria ditissima.</title>
        <authorList>
            <person name="Gomez-Cortecero A."/>
            <person name="Harrison R.J."/>
            <person name="Armitage A.D."/>
        </authorList>
    </citation>
    <scope>NUCLEOTIDE SEQUENCE [LARGE SCALE GENOMIC DNA]</scope>
    <source>
        <strain evidence="4 5">R09/05</strain>
    </source>
</reference>